<dbReference type="SUPFAM" id="SSF46955">
    <property type="entry name" value="Putative DNA-binding domain"/>
    <property type="match status" value="1"/>
</dbReference>
<dbReference type="AlphaFoldDB" id="A0A4R9BK06"/>
<reference evidence="2 3" key="1">
    <citation type="submission" date="2019-03" db="EMBL/GenBank/DDBJ databases">
        <title>Genomics of glacier-inhabiting Cryobacterium strains.</title>
        <authorList>
            <person name="Liu Q."/>
            <person name="Xin Y.-H."/>
        </authorList>
    </citation>
    <scope>NUCLEOTIDE SEQUENCE [LARGE SCALE GENOMIC DNA]</scope>
    <source>
        <strain evidence="2 3">Sr59</strain>
    </source>
</reference>
<dbReference type="OrthoDB" id="3267842at2"/>
<evidence type="ECO:0000259" key="1">
    <source>
        <dbReference type="Pfam" id="PF12728"/>
    </source>
</evidence>
<accession>A0A4R9BK06</accession>
<keyword evidence="3" id="KW-1185">Reference proteome</keyword>
<dbReference type="InterPro" id="IPR009061">
    <property type="entry name" value="DNA-bd_dom_put_sf"/>
</dbReference>
<name>A0A4R9BK06_9MICO</name>
<dbReference type="GO" id="GO:0003677">
    <property type="term" value="F:DNA binding"/>
    <property type="evidence" value="ECO:0007669"/>
    <property type="project" value="UniProtKB-KW"/>
</dbReference>
<evidence type="ECO:0000313" key="3">
    <source>
        <dbReference type="Proteomes" id="UP000298468"/>
    </source>
</evidence>
<feature type="domain" description="Helix-turn-helix" evidence="1">
    <location>
        <begin position="40"/>
        <end position="91"/>
    </location>
</feature>
<dbReference type="Pfam" id="PF12728">
    <property type="entry name" value="HTH_17"/>
    <property type="match status" value="1"/>
</dbReference>
<organism evidence="2 3">
    <name type="scientific">Cryobacterium lactosi</name>
    <dbReference type="NCBI Taxonomy" id="1259202"/>
    <lineage>
        <taxon>Bacteria</taxon>
        <taxon>Bacillati</taxon>
        <taxon>Actinomycetota</taxon>
        <taxon>Actinomycetes</taxon>
        <taxon>Micrococcales</taxon>
        <taxon>Microbacteriaceae</taxon>
        <taxon>Cryobacterium</taxon>
    </lineage>
</organism>
<dbReference type="Proteomes" id="UP000298468">
    <property type="component" value="Unassembled WGS sequence"/>
</dbReference>
<dbReference type="InterPro" id="IPR041657">
    <property type="entry name" value="HTH_17"/>
</dbReference>
<proteinExistence type="predicted"/>
<sequence length="101" mass="11240">MRQIIREEVRAALLDLGIEGTNVPRHEGAPSHSARNPHALTTEDVAKMTSLPVQTLRNWRSQTQHGKPVGPRSFKMGRLVRYSEADVNAWLDYLHAQGGAS</sequence>
<comment type="caution">
    <text evidence="2">The sequence shown here is derived from an EMBL/GenBank/DDBJ whole genome shotgun (WGS) entry which is preliminary data.</text>
</comment>
<gene>
    <name evidence="2" type="ORF">E3T61_18425</name>
</gene>
<protein>
    <submittedName>
        <fullName evidence="2">DNA-binding protein</fullName>
    </submittedName>
</protein>
<keyword evidence="2" id="KW-0238">DNA-binding</keyword>
<evidence type="ECO:0000313" key="2">
    <source>
        <dbReference type="EMBL" id="TFD85041.1"/>
    </source>
</evidence>
<dbReference type="EMBL" id="SOHM01000039">
    <property type="protein sequence ID" value="TFD85041.1"/>
    <property type="molecule type" value="Genomic_DNA"/>
</dbReference>